<keyword evidence="2" id="KW-1005">Bacterial flagellum biogenesis</keyword>
<keyword evidence="1" id="KW-0963">Cytoplasm</keyword>
<dbReference type="GO" id="GO:0044780">
    <property type="term" value="P:bacterial-type flagellum assembly"/>
    <property type="evidence" value="ECO:0007669"/>
    <property type="project" value="InterPro"/>
</dbReference>
<name>A0AA41WEX9_9BACT</name>
<protein>
    <submittedName>
        <fullName evidence="4">Flagellar assembly protein FliW</fullName>
    </submittedName>
</protein>
<organism evidence="4 5">
    <name type="scientific">Thermalbibacter longus</name>
    <dbReference type="NCBI Taxonomy" id="2951981"/>
    <lineage>
        <taxon>Bacteria</taxon>
        <taxon>Pseudomonadati</taxon>
        <taxon>Thermomicrobiota</taxon>
        <taxon>Thermomicrobia</taxon>
        <taxon>Thermomicrobiales</taxon>
        <taxon>Thermomicrobiaceae</taxon>
        <taxon>Thermalbibacter</taxon>
    </lineage>
</organism>
<comment type="caution">
    <text evidence="4">The sequence shown here is derived from an EMBL/GenBank/DDBJ whole genome shotgun (WGS) entry which is preliminary data.</text>
</comment>
<sequence length="152" mass="16030">MSMPKQSQQPASGSLEVAPGREPVEIVFPFGLVGCPEWRRFAFVVPGEVPGLAVLQSLDDEDVAFVLAEVEDLVPGFLSTLNPDDLGLLHALGLGRDPSVRLYCTLSVHADDSVTANLLGPLVLDFGRGCGSQVVLSGSPWSTRHPVAPAGK</sequence>
<keyword evidence="3" id="KW-0810">Translation regulation</keyword>
<keyword evidence="5" id="KW-1185">Reference proteome</keyword>
<evidence type="ECO:0000313" key="5">
    <source>
        <dbReference type="Proteomes" id="UP001165306"/>
    </source>
</evidence>
<dbReference type="Pfam" id="PF02623">
    <property type="entry name" value="FliW"/>
    <property type="match status" value="1"/>
</dbReference>
<proteinExistence type="predicted"/>
<evidence type="ECO:0000313" key="4">
    <source>
        <dbReference type="EMBL" id="MCM8749334.1"/>
    </source>
</evidence>
<dbReference type="InterPro" id="IPR024046">
    <property type="entry name" value="Flagellar_assmbl_FliW_dom_sf"/>
</dbReference>
<keyword evidence="4" id="KW-0966">Cell projection</keyword>
<dbReference type="PANTHER" id="PTHR39190:SF1">
    <property type="entry name" value="FLAGELLAR ASSEMBLY FACTOR FLIW"/>
    <property type="match status" value="1"/>
</dbReference>
<dbReference type="InterPro" id="IPR003775">
    <property type="entry name" value="Flagellar_assembly_factor_FliW"/>
</dbReference>
<dbReference type="PANTHER" id="PTHR39190">
    <property type="entry name" value="FLAGELLAR ASSEMBLY FACTOR FLIW"/>
    <property type="match status" value="1"/>
</dbReference>
<accession>A0AA41WEX9</accession>
<dbReference type="Proteomes" id="UP001165306">
    <property type="component" value="Unassembled WGS sequence"/>
</dbReference>
<dbReference type="AlphaFoldDB" id="A0AA41WEX9"/>
<dbReference type="RefSeq" id="WP_284057113.1">
    <property type="nucleotide sequence ID" value="NZ_JAMSLR010000005.1"/>
</dbReference>
<dbReference type="GO" id="GO:0006417">
    <property type="term" value="P:regulation of translation"/>
    <property type="evidence" value="ECO:0007669"/>
    <property type="project" value="UniProtKB-KW"/>
</dbReference>
<reference evidence="4" key="1">
    <citation type="submission" date="2022-06" db="EMBL/GenBank/DDBJ databases">
        <title>CFH 74404 Thermomicrobiaceae sp.</title>
        <authorList>
            <person name="Ming H."/>
            <person name="Li W.-J."/>
            <person name="Zhao Z."/>
        </authorList>
    </citation>
    <scope>NUCLEOTIDE SEQUENCE</scope>
    <source>
        <strain evidence="4">CFH 74404</strain>
    </source>
</reference>
<dbReference type="EMBL" id="JAMSLR010000005">
    <property type="protein sequence ID" value="MCM8749334.1"/>
    <property type="molecule type" value="Genomic_DNA"/>
</dbReference>
<dbReference type="Gene3D" id="2.30.290.10">
    <property type="entry name" value="BH3618-like"/>
    <property type="match status" value="1"/>
</dbReference>
<keyword evidence="4" id="KW-0969">Cilium</keyword>
<evidence type="ECO:0000256" key="2">
    <source>
        <dbReference type="ARBA" id="ARBA00022795"/>
    </source>
</evidence>
<gene>
    <name evidence="4" type="ORF">NET02_09265</name>
</gene>
<keyword evidence="4" id="KW-0282">Flagellum</keyword>
<evidence type="ECO:0000256" key="3">
    <source>
        <dbReference type="ARBA" id="ARBA00022845"/>
    </source>
</evidence>
<evidence type="ECO:0000256" key="1">
    <source>
        <dbReference type="ARBA" id="ARBA00022490"/>
    </source>
</evidence>
<dbReference type="SUPFAM" id="SSF141457">
    <property type="entry name" value="BH3618-like"/>
    <property type="match status" value="1"/>
</dbReference>